<dbReference type="InterPro" id="IPR017850">
    <property type="entry name" value="Alkaline_phosphatase_core_sf"/>
</dbReference>
<sequence length="103" mass="12201">MYQNWANKLPLQYRLNPIFNRGGPAQMTVEKALKTTFNNRSHTGWTTGSHTGEEVPVYWITPQRFLTYCKKKIRVNRSKKKREFPSFSSINIVDVRPFRHTRT</sequence>
<dbReference type="Proteomes" id="UP000324326">
    <property type="component" value="Unassembled WGS sequence"/>
</dbReference>
<dbReference type="Gene3D" id="1.10.60.40">
    <property type="match status" value="1"/>
</dbReference>
<protein>
    <submittedName>
        <fullName evidence="1">Uncharacterized protein</fullName>
    </submittedName>
</protein>
<evidence type="ECO:0000313" key="1">
    <source>
        <dbReference type="EMBL" id="KAA6453528.1"/>
    </source>
</evidence>
<proteinExistence type="predicted"/>
<dbReference type="EMBL" id="QSND01000001">
    <property type="protein sequence ID" value="KAA6453528.1"/>
    <property type="molecule type" value="Genomic_DNA"/>
</dbReference>
<reference evidence="1 2" key="1">
    <citation type="submission" date="2018-08" db="EMBL/GenBank/DDBJ databases">
        <title>Bacillus phenotypic plasticity.</title>
        <authorList>
            <person name="Hurtado E."/>
        </authorList>
    </citation>
    <scope>NUCLEOTIDE SEQUENCE [LARGE SCALE GENOMIC DNA]</scope>
    <source>
        <strain evidence="1 2">427</strain>
    </source>
</reference>
<dbReference type="AlphaFoldDB" id="A0A5M8S1D3"/>
<gene>
    <name evidence="1" type="ORF">DX927_04880</name>
</gene>
<name>A0A5M8S1D3_9BACI</name>
<accession>A0A5M8S1D3</accession>
<evidence type="ECO:0000313" key="2">
    <source>
        <dbReference type="Proteomes" id="UP000324326"/>
    </source>
</evidence>
<organism evidence="1 2">
    <name type="scientific">Bacillus swezeyi</name>
    <dbReference type="NCBI Taxonomy" id="1925020"/>
    <lineage>
        <taxon>Bacteria</taxon>
        <taxon>Bacillati</taxon>
        <taxon>Bacillota</taxon>
        <taxon>Bacilli</taxon>
        <taxon>Bacillales</taxon>
        <taxon>Bacillaceae</taxon>
        <taxon>Bacillus</taxon>
    </lineage>
</organism>
<dbReference type="Gene3D" id="3.40.720.10">
    <property type="entry name" value="Alkaline Phosphatase, subunit A"/>
    <property type="match status" value="1"/>
</dbReference>
<comment type="caution">
    <text evidence="1">The sequence shown here is derived from an EMBL/GenBank/DDBJ whole genome shotgun (WGS) entry which is preliminary data.</text>
</comment>
<dbReference type="SUPFAM" id="SSF53649">
    <property type="entry name" value="Alkaline phosphatase-like"/>
    <property type="match status" value="1"/>
</dbReference>